<dbReference type="GO" id="GO:0006952">
    <property type="term" value="P:defense response"/>
    <property type="evidence" value="ECO:0007669"/>
    <property type="project" value="UniProtKB-KW"/>
</dbReference>
<evidence type="ECO:0000256" key="1">
    <source>
        <dbReference type="ARBA" id="ARBA00022614"/>
    </source>
</evidence>
<dbReference type="GO" id="GO:0043531">
    <property type="term" value="F:ADP binding"/>
    <property type="evidence" value="ECO:0007669"/>
    <property type="project" value="InterPro"/>
</dbReference>
<dbReference type="Pfam" id="PF25019">
    <property type="entry name" value="LRR_R13L1-DRL21"/>
    <property type="match status" value="1"/>
</dbReference>
<reference evidence="7" key="2">
    <citation type="submission" date="2018-04" db="EMBL/GenBank/DDBJ databases">
        <title>OnivRS2 (Oryza nivara Reference Sequence Version 2).</title>
        <authorList>
            <person name="Zhang J."/>
            <person name="Kudrna D."/>
            <person name="Lee S."/>
            <person name="Talag J."/>
            <person name="Rajasekar S."/>
            <person name="Welchert J."/>
            <person name="Hsing Y.-I."/>
            <person name="Wing R.A."/>
        </authorList>
    </citation>
    <scope>NUCLEOTIDE SEQUENCE [LARGE SCALE GENOMIC DNA]</scope>
    <source>
        <strain evidence="7">SL10</strain>
    </source>
</reference>
<dbReference type="Pfam" id="PF00931">
    <property type="entry name" value="NB-ARC"/>
    <property type="match status" value="1"/>
</dbReference>
<dbReference type="Gene3D" id="3.40.50.300">
    <property type="entry name" value="P-loop containing nucleotide triphosphate hydrolases"/>
    <property type="match status" value="1"/>
</dbReference>
<feature type="compositionally biased region" description="Pro residues" evidence="3">
    <location>
        <begin position="34"/>
        <end position="43"/>
    </location>
</feature>
<dbReference type="SUPFAM" id="SSF52540">
    <property type="entry name" value="P-loop containing nucleoside triphosphate hydrolases"/>
    <property type="match status" value="1"/>
</dbReference>
<dbReference type="EnsemblPlants" id="ONIVA05G10780.1">
    <property type="protein sequence ID" value="ONIVA05G10780.1"/>
    <property type="gene ID" value="ONIVA05G10780"/>
</dbReference>
<dbReference type="SMART" id="SM00369">
    <property type="entry name" value="LRR_TYP"/>
    <property type="match status" value="7"/>
</dbReference>
<reference evidence="7" key="1">
    <citation type="submission" date="2015-04" db="UniProtKB">
        <authorList>
            <consortium name="EnsemblPlants"/>
        </authorList>
    </citation>
    <scope>IDENTIFICATION</scope>
    <source>
        <strain evidence="7">SL10</strain>
    </source>
</reference>
<keyword evidence="1" id="KW-0433">Leucine-rich repeat</keyword>
<feature type="region of interest" description="Disordered" evidence="3">
    <location>
        <begin position="1"/>
        <end position="50"/>
    </location>
</feature>
<feature type="region of interest" description="Disordered" evidence="3">
    <location>
        <begin position="1406"/>
        <end position="1451"/>
    </location>
</feature>
<evidence type="ECO:0000256" key="3">
    <source>
        <dbReference type="SAM" id="MobiDB-lite"/>
    </source>
</evidence>
<feature type="compositionally biased region" description="Basic and acidic residues" evidence="3">
    <location>
        <begin position="9"/>
        <end position="19"/>
    </location>
</feature>
<dbReference type="PANTHER" id="PTHR36766:SF30">
    <property type="entry name" value="TIR-NBS TYPE DISEASE RESISTANCE PROTEIN-RELATED"/>
    <property type="match status" value="1"/>
</dbReference>
<accession>A0A0E0HC47</accession>
<dbReference type="InterPro" id="IPR001611">
    <property type="entry name" value="Leu-rich_rpt"/>
</dbReference>
<name>A0A0E0HC47_ORYNI</name>
<protein>
    <submittedName>
        <fullName evidence="7">Uncharacterized protein</fullName>
    </submittedName>
</protein>
<evidence type="ECO:0000313" key="8">
    <source>
        <dbReference type="Proteomes" id="UP000006591"/>
    </source>
</evidence>
<dbReference type="InterPro" id="IPR056789">
    <property type="entry name" value="LRR_R13L1-DRL21"/>
</dbReference>
<dbReference type="eggNOG" id="KOG4658">
    <property type="taxonomic scope" value="Eukaryota"/>
</dbReference>
<dbReference type="Gene3D" id="3.80.10.10">
    <property type="entry name" value="Ribonuclease Inhibitor"/>
    <property type="match status" value="3"/>
</dbReference>
<keyword evidence="2" id="KW-0677">Repeat</keyword>
<dbReference type="InterPro" id="IPR006553">
    <property type="entry name" value="Leu-rich_rpt_Cys-con_subtyp"/>
</dbReference>
<evidence type="ECO:0000313" key="7">
    <source>
        <dbReference type="EnsemblPlants" id="ONIVA05G10780.1"/>
    </source>
</evidence>
<dbReference type="OMA" id="RFPMASK"/>
<evidence type="ECO:0000259" key="5">
    <source>
        <dbReference type="Pfam" id="PF23598"/>
    </source>
</evidence>
<dbReference type="Pfam" id="PF23598">
    <property type="entry name" value="LRR_14"/>
    <property type="match status" value="1"/>
</dbReference>
<feature type="domain" description="Disease resistance R13L4/SHOC-2-like LRR" evidence="5">
    <location>
        <begin position="778"/>
        <end position="845"/>
    </location>
</feature>
<feature type="domain" description="R13L1/DRL21-like LRR repeat region" evidence="6">
    <location>
        <begin position="1152"/>
        <end position="1266"/>
    </location>
</feature>
<dbReference type="InterPro" id="IPR027417">
    <property type="entry name" value="P-loop_NTPase"/>
</dbReference>
<dbReference type="InterPro" id="IPR032675">
    <property type="entry name" value="LRR_dom_sf"/>
</dbReference>
<dbReference type="PRINTS" id="PR00364">
    <property type="entry name" value="DISEASERSIST"/>
</dbReference>
<dbReference type="HOGENOM" id="CLU_259968_0_0_1"/>
<dbReference type="InterPro" id="IPR003591">
    <property type="entry name" value="Leu-rich_rpt_typical-subtyp"/>
</dbReference>
<dbReference type="Pfam" id="PF13855">
    <property type="entry name" value="LRR_8"/>
    <property type="match status" value="2"/>
</dbReference>
<feature type="compositionally biased region" description="Basic and acidic residues" evidence="3">
    <location>
        <begin position="464"/>
        <end position="493"/>
    </location>
</feature>
<feature type="compositionally biased region" description="Polar residues" evidence="3">
    <location>
        <begin position="1406"/>
        <end position="1415"/>
    </location>
</feature>
<dbReference type="SUPFAM" id="SSF52047">
    <property type="entry name" value="RNI-like"/>
    <property type="match status" value="1"/>
</dbReference>
<sequence length="1451" mass="160117">MPSSSPPLADDRAPMDRRMAQLGSTSGTGLPLQPLTPPSPAPPSTGGDELPALLLRRRSSPTTSPVLLAAGTILHRLTGRSPLGRSLCGFGSSASRAAYDISDMLDEFQSTEPDAGKKKGVFHKLATAPSRFPMASKMKRMRKELAKNTEEHKNFSFVPNTASFEQHRADPRPQLPELTDESVIIGRSEDKRNIIAALLTRGSEESTIILPRLCLVQRKVHVSQTFDLDKIVNTIISHVAYPEKESFISDIQLMRKRLAGLLEGRRILIVLDNIWESDQFKLDNLKIMLNVGKKGSEVDVIVTTRTEEIAKRICTVKPYKLEPLNDDIYIAFEGRGDKQQVEVIGQEIATKCGDSHGHTTLEGLARPKSPDYKQTGPQTRTNTSPQPPKRSTAGSGDGQKKGGAPRSEGVVAGMKRNRELKTGATKTTVSSMNPARNSGHHGTNPTTAATTTNFTTSAESTLGRADEQLRRSDAAGDVRRNKEEEKKEEDSKGEGTGGCRGGLRRCRRREGGRRPDSPTTEGRPPVRTGATPPRGRRQTTAHTPAHAPPRVTAASRVDLRDDPAASQAARRRSGHRQPRHLRFAPPHDTTVGAPSRSGNGSAGSTAAWPGFLAVATLRRRQKNSTSPTPERGHHCGESPAAAFLARRPALPADDRLVTLTMHDPVHDMARSVIDDELIVLDDTKENKCGQSTYRYVFITNYDKPSKEFSMILHGKIRALHLVGCSKTKLNDGAFSSAKCLRVLDLNHCSIQKLPDSIYQLKQLQYLHAPQVGDGVIPESISMLSKLNYLNLRESPKISKLPESIGKLEALTYLNLSGCSHLVELPESFGELRNLEHLDLSGCSRLVELPETVGKLDALMYLNLSGSRIVELPESFRELKNLVHLDLSNCTHLTDVSEHLGSLNRLYRPRLYSRCLVAYPRRRKIQELSSVQKENEASHIHMQNVMDAISRLVYSDSGYSARGILSEALGSLTELKYLNLSGCLLMVVLPGSFGNLENLVHLDLSGCSCLEWTPDNLVGLTKLQHLNLSHYCTGTPRSSMPSQGAARYFDRSYRTAFWKPQEATYPEPLELLPSKEPTRKFMQDRLPQAPICERLPGTGVSQDKSPSQLHQNSFLDDGNGLLLRPVLLGTQPKLYQNLVLLPNFVVHDANPAELQISCLENVQSTGEVKRIKLSQKTSISKLALEWRRDAKRFADDMNVLEQLVPPNTLSQFELRGYNNVCLPRWLTCISSYLPDLVRIVLDNIPSCSSLPPLGQLTNLQELTLRSMPSISKIDGDICGGSEPFLQLIKFTLDSMEILEEWRTSYNDHGDKLQELEILDCPKLKLKLYEPRAFQWKISNSDNIVTSCGGGQYTGPSSSSSSTTLDVQHCKVPLDQWTLLCHLPALHELRIYECDDLTCSSPEIIESLSSMSPTPSDTSRDMAAATSNARILSPVSSLAPPPPLNHTRSHAGR</sequence>
<dbReference type="Gramene" id="ONIVA05G10780.1">
    <property type="protein sequence ID" value="ONIVA05G10780.1"/>
    <property type="gene ID" value="ONIVA05G10780"/>
</dbReference>
<evidence type="ECO:0000259" key="6">
    <source>
        <dbReference type="Pfam" id="PF25019"/>
    </source>
</evidence>
<keyword evidence="8" id="KW-1185">Reference proteome</keyword>
<feature type="region of interest" description="Disordered" evidence="3">
    <location>
        <begin position="352"/>
        <end position="606"/>
    </location>
</feature>
<feature type="compositionally biased region" description="Polar residues" evidence="3">
    <location>
        <begin position="375"/>
        <end position="384"/>
    </location>
</feature>
<feature type="compositionally biased region" description="Basic residues" evidence="3">
    <location>
        <begin position="502"/>
        <end position="511"/>
    </location>
</feature>
<dbReference type="Proteomes" id="UP000006591">
    <property type="component" value="Chromosome 5"/>
</dbReference>
<feature type="domain" description="NB-ARC" evidence="4">
    <location>
        <begin position="219"/>
        <end position="327"/>
    </location>
</feature>
<dbReference type="InterPro" id="IPR002182">
    <property type="entry name" value="NB-ARC"/>
</dbReference>
<dbReference type="STRING" id="4536.A0A0E0HC47"/>
<evidence type="ECO:0000259" key="4">
    <source>
        <dbReference type="Pfam" id="PF00931"/>
    </source>
</evidence>
<dbReference type="PANTHER" id="PTHR36766">
    <property type="entry name" value="PLANT BROAD-SPECTRUM MILDEW RESISTANCE PROTEIN RPW8"/>
    <property type="match status" value="1"/>
</dbReference>
<evidence type="ECO:0000256" key="2">
    <source>
        <dbReference type="ARBA" id="ARBA00022737"/>
    </source>
</evidence>
<organism evidence="7">
    <name type="scientific">Oryza nivara</name>
    <name type="common">Indian wild rice</name>
    <name type="synonym">Oryza sativa f. spontanea</name>
    <dbReference type="NCBI Taxonomy" id="4536"/>
    <lineage>
        <taxon>Eukaryota</taxon>
        <taxon>Viridiplantae</taxon>
        <taxon>Streptophyta</taxon>
        <taxon>Embryophyta</taxon>
        <taxon>Tracheophyta</taxon>
        <taxon>Spermatophyta</taxon>
        <taxon>Magnoliopsida</taxon>
        <taxon>Liliopsida</taxon>
        <taxon>Poales</taxon>
        <taxon>Poaceae</taxon>
        <taxon>BOP clade</taxon>
        <taxon>Oryzoideae</taxon>
        <taxon>Oryzeae</taxon>
        <taxon>Oryzinae</taxon>
        <taxon>Oryza</taxon>
    </lineage>
</organism>
<proteinExistence type="predicted"/>
<feature type="compositionally biased region" description="Low complexity" evidence="3">
    <location>
        <begin position="443"/>
        <end position="461"/>
    </location>
</feature>
<dbReference type="InterPro" id="IPR055414">
    <property type="entry name" value="LRR_R13L4/SHOC2-like"/>
</dbReference>
<feature type="compositionally biased region" description="Polar residues" evidence="3">
    <location>
        <begin position="424"/>
        <end position="436"/>
    </location>
</feature>
<dbReference type="SUPFAM" id="SSF52058">
    <property type="entry name" value="L domain-like"/>
    <property type="match status" value="1"/>
</dbReference>
<dbReference type="SMART" id="SM00367">
    <property type="entry name" value="LRR_CC"/>
    <property type="match status" value="5"/>
</dbReference>
<feature type="compositionally biased region" description="Basic residues" evidence="3">
    <location>
        <begin position="569"/>
        <end position="582"/>
    </location>
</feature>